<name>A0ABN9RF00_9DINO</name>
<reference evidence="1" key="1">
    <citation type="submission" date="2023-10" db="EMBL/GenBank/DDBJ databases">
        <authorList>
            <person name="Chen Y."/>
            <person name="Shah S."/>
            <person name="Dougan E. K."/>
            <person name="Thang M."/>
            <person name="Chan C."/>
        </authorList>
    </citation>
    <scope>NUCLEOTIDE SEQUENCE [LARGE SCALE GENOMIC DNA]</scope>
</reference>
<protein>
    <submittedName>
        <fullName evidence="1">Uncharacterized protein</fullName>
    </submittedName>
</protein>
<evidence type="ECO:0000313" key="2">
    <source>
        <dbReference type="Proteomes" id="UP001189429"/>
    </source>
</evidence>
<accession>A0ABN9RF00</accession>
<proteinExistence type="predicted"/>
<dbReference type="Proteomes" id="UP001189429">
    <property type="component" value="Unassembled WGS sequence"/>
</dbReference>
<keyword evidence="2" id="KW-1185">Reference proteome</keyword>
<gene>
    <name evidence="1" type="ORF">PCOR1329_LOCUS19496</name>
</gene>
<organism evidence="1 2">
    <name type="scientific">Prorocentrum cordatum</name>
    <dbReference type="NCBI Taxonomy" id="2364126"/>
    <lineage>
        <taxon>Eukaryota</taxon>
        <taxon>Sar</taxon>
        <taxon>Alveolata</taxon>
        <taxon>Dinophyceae</taxon>
        <taxon>Prorocentrales</taxon>
        <taxon>Prorocentraceae</taxon>
        <taxon>Prorocentrum</taxon>
    </lineage>
</organism>
<sequence>EGSLAALRAAKLATAISAIKGGGSACAGRWKRSSARPRAPLTPAIIEEPHKKPIEHAPTFSEERPTADMVRELQALAYCEGSRL</sequence>
<dbReference type="EMBL" id="CAUYUJ010006224">
    <property type="protein sequence ID" value="CAK0816566.1"/>
    <property type="molecule type" value="Genomic_DNA"/>
</dbReference>
<feature type="non-terminal residue" evidence="1">
    <location>
        <position position="1"/>
    </location>
</feature>
<feature type="non-terminal residue" evidence="1">
    <location>
        <position position="84"/>
    </location>
</feature>
<comment type="caution">
    <text evidence="1">The sequence shown here is derived from an EMBL/GenBank/DDBJ whole genome shotgun (WGS) entry which is preliminary data.</text>
</comment>
<evidence type="ECO:0000313" key="1">
    <source>
        <dbReference type="EMBL" id="CAK0816566.1"/>
    </source>
</evidence>